<gene>
    <name evidence="8" type="ORF">GCM10025869_09000</name>
</gene>
<accession>A0ABQ6JQ15</accession>
<dbReference type="Proteomes" id="UP001157069">
    <property type="component" value="Unassembled WGS sequence"/>
</dbReference>
<evidence type="ECO:0000259" key="7">
    <source>
        <dbReference type="PROSITE" id="PS50977"/>
    </source>
</evidence>
<evidence type="ECO:0000256" key="6">
    <source>
        <dbReference type="SAM" id="MobiDB-lite"/>
    </source>
</evidence>
<feature type="region of interest" description="Disordered" evidence="6">
    <location>
        <begin position="1"/>
        <end position="31"/>
    </location>
</feature>
<evidence type="ECO:0000256" key="4">
    <source>
        <dbReference type="ARBA" id="ARBA00023163"/>
    </source>
</evidence>
<evidence type="ECO:0000256" key="1">
    <source>
        <dbReference type="ARBA" id="ARBA00022491"/>
    </source>
</evidence>
<evidence type="ECO:0000256" key="3">
    <source>
        <dbReference type="ARBA" id="ARBA00023125"/>
    </source>
</evidence>
<dbReference type="Pfam" id="PF02909">
    <property type="entry name" value="TetR_C_1"/>
    <property type="match status" value="1"/>
</dbReference>
<keyword evidence="2" id="KW-0805">Transcription regulation</keyword>
<feature type="domain" description="HTH tetR-type" evidence="7">
    <location>
        <begin position="30"/>
        <end position="90"/>
    </location>
</feature>
<dbReference type="PANTHER" id="PTHR30055">
    <property type="entry name" value="HTH-TYPE TRANSCRIPTIONAL REGULATOR RUTR"/>
    <property type="match status" value="1"/>
</dbReference>
<dbReference type="EMBL" id="BSVA01000001">
    <property type="protein sequence ID" value="GMA90371.1"/>
    <property type="molecule type" value="Genomic_DNA"/>
</dbReference>
<dbReference type="Gene3D" id="1.10.357.10">
    <property type="entry name" value="Tetracycline Repressor, domain 2"/>
    <property type="match status" value="1"/>
</dbReference>
<evidence type="ECO:0000313" key="9">
    <source>
        <dbReference type="Proteomes" id="UP001157069"/>
    </source>
</evidence>
<dbReference type="SUPFAM" id="SSF48498">
    <property type="entry name" value="Tetracyclin repressor-like, C-terminal domain"/>
    <property type="match status" value="1"/>
</dbReference>
<evidence type="ECO:0000256" key="5">
    <source>
        <dbReference type="PROSITE-ProRule" id="PRU00335"/>
    </source>
</evidence>
<dbReference type="InterPro" id="IPR050109">
    <property type="entry name" value="HTH-type_TetR-like_transc_reg"/>
</dbReference>
<keyword evidence="1" id="KW-0678">Repressor</keyword>
<sequence length="240" mass="25713">MPRRPDPAAAPAAPPATARRPDRSAARPERLSRERIVAEAIALADRDGIDGLSMRRLAASLEVDPMSLYHHLRDKEALLDAMGDALVAQIDLPEPSGEWPAQLRDLILAARATMLRHPWSARVLDSRDQAGPATVAYIDRVLGILRTGGVSLELAHHALHVLGSRVLGFDANLFDDAPTETDPALVAAQVRAWAPTLPHVAELALAAAHDGVLGACDDDAEFLFALDLILDGLQRRAAAT</sequence>
<dbReference type="SUPFAM" id="SSF46689">
    <property type="entry name" value="Homeodomain-like"/>
    <property type="match status" value="1"/>
</dbReference>
<dbReference type="Gene3D" id="1.10.10.60">
    <property type="entry name" value="Homeodomain-like"/>
    <property type="match status" value="1"/>
</dbReference>
<protein>
    <submittedName>
        <fullName evidence="8">TetR family transcriptional regulator</fullName>
    </submittedName>
</protein>
<proteinExistence type="predicted"/>
<evidence type="ECO:0000256" key="2">
    <source>
        <dbReference type="ARBA" id="ARBA00023015"/>
    </source>
</evidence>
<dbReference type="InterPro" id="IPR004111">
    <property type="entry name" value="Repressor_TetR_C"/>
</dbReference>
<keyword evidence="9" id="KW-1185">Reference proteome</keyword>
<dbReference type="InterPro" id="IPR009057">
    <property type="entry name" value="Homeodomain-like_sf"/>
</dbReference>
<organism evidence="8 9">
    <name type="scientific">Homoserinibacter gongjuensis</name>
    <dbReference type="NCBI Taxonomy" id="1162968"/>
    <lineage>
        <taxon>Bacteria</taxon>
        <taxon>Bacillati</taxon>
        <taxon>Actinomycetota</taxon>
        <taxon>Actinomycetes</taxon>
        <taxon>Micrococcales</taxon>
        <taxon>Microbacteriaceae</taxon>
        <taxon>Homoserinibacter</taxon>
    </lineage>
</organism>
<feature type="compositionally biased region" description="Basic and acidic residues" evidence="6">
    <location>
        <begin position="19"/>
        <end position="31"/>
    </location>
</feature>
<name>A0ABQ6JQ15_9MICO</name>
<dbReference type="InterPro" id="IPR003012">
    <property type="entry name" value="Tet_transcr_reg_TetR"/>
</dbReference>
<keyword evidence="4" id="KW-0804">Transcription</keyword>
<dbReference type="PRINTS" id="PR00400">
    <property type="entry name" value="TETREPRESSOR"/>
</dbReference>
<comment type="caution">
    <text evidence="8">The sequence shown here is derived from an EMBL/GenBank/DDBJ whole genome shotgun (WGS) entry which is preliminary data.</text>
</comment>
<keyword evidence="3 5" id="KW-0238">DNA-binding</keyword>
<dbReference type="RefSeq" id="WP_284298084.1">
    <property type="nucleotide sequence ID" value="NZ_BSVA01000001.1"/>
</dbReference>
<feature type="DNA-binding region" description="H-T-H motif" evidence="5">
    <location>
        <begin position="53"/>
        <end position="72"/>
    </location>
</feature>
<reference evidence="9" key="1">
    <citation type="journal article" date="2019" name="Int. J. Syst. Evol. Microbiol.">
        <title>The Global Catalogue of Microorganisms (GCM) 10K type strain sequencing project: providing services to taxonomists for standard genome sequencing and annotation.</title>
        <authorList>
            <consortium name="The Broad Institute Genomics Platform"/>
            <consortium name="The Broad Institute Genome Sequencing Center for Infectious Disease"/>
            <person name="Wu L."/>
            <person name="Ma J."/>
        </authorList>
    </citation>
    <scope>NUCLEOTIDE SEQUENCE [LARGE SCALE GENOMIC DNA]</scope>
    <source>
        <strain evidence="9">NBRC 108755</strain>
    </source>
</reference>
<dbReference type="InterPro" id="IPR001647">
    <property type="entry name" value="HTH_TetR"/>
</dbReference>
<dbReference type="PROSITE" id="PS50977">
    <property type="entry name" value="HTH_TETR_2"/>
    <property type="match status" value="1"/>
</dbReference>
<evidence type="ECO:0000313" key="8">
    <source>
        <dbReference type="EMBL" id="GMA90371.1"/>
    </source>
</evidence>
<dbReference type="Pfam" id="PF00440">
    <property type="entry name" value="TetR_N"/>
    <property type="match status" value="1"/>
</dbReference>
<feature type="compositionally biased region" description="Low complexity" evidence="6">
    <location>
        <begin position="7"/>
        <end position="18"/>
    </location>
</feature>
<dbReference type="PANTHER" id="PTHR30055:SF151">
    <property type="entry name" value="TRANSCRIPTIONAL REGULATORY PROTEIN"/>
    <property type="match status" value="1"/>
</dbReference>
<dbReference type="InterPro" id="IPR036271">
    <property type="entry name" value="Tet_transcr_reg_TetR-rel_C_sf"/>
</dbReference>